<dbReference type="AlphaFoldDB" id="A0A1H2RJX7"/>
<keyword evidence="5" id="KW-0349">Heme</keyword>
<accession>A0A1H2RJX7</accession>
<evidence type="ECO:0000256" key="11">
    <source>
        <dbReference type="ARBA" id="ARBA00023136"/>
    </source>
</evidence>
<keyword evidence="3" id="KW-0813">Transport</keyword>
<dbReference type="OrthoDB" id="1247465at2"/>
<dbReference type="STRING" id="574349.SAMN05443545_101339"/>
<dbReference type="Pfam" id="PF01292">
    <property type="entry name" value="Ni_hydr_CYTB"/>
    <property type="match status" value="1"/>
</dbReference>
<feature type="transmembrane region" description="Helical" evidence="13">
    <location>
        <begin position="63"/>
        <end position="83"/>
    </location>
</feature>
<dbReference type="GO" id="GO:0020037">
    <property type="term" value="F:heme binding"/>
    <property type="evidence" value="ECO:0007669"/>
    <property type="project" value="TreeGrafter"/>
</dbReference>
<evidence type="ECO:0000313" key="16">
    <source>
        <dbReference type="Proteomes" id="UP000198500"/>
    </source>
</evidence>
<evidence type="ECO:0000256" key="13">
    <source>
        <dbReference type="SAM" id="Phobius"/>
    </source>
</evidence>
<evidence type="ECO:0000256" key="9">
    <source>
        <dbReference type="ARBA" id="ARBA00022989"/>
    </source>
</evidence>
<dbReference type="Gene3D" id="1.20.950.20">
    <property type="entry name" value="Transmembrane di-heme cytochromes, Chain C"/>
    <property type="match status" value="1"/>
</dbReference>
<feature type="domain" description="Cytochrome b561 bacterial/Ni-hydrogenase" evidence="14">
    <location>
        <begin position="12"/>
        <end position="189"/>
    </location>
</feature>
<gene>
    <name evidence="15" type="ORF">SAMN05443545_101339</name>
</gene>
<dbReference type="InterPro" id="IPR016174">
    <property type="entry name" value="Di-haem_cyt_TM"/>
</dbReference>
<dbReference type="GO" id="GO:0009055">
    <property type="term" value="F:electron transfer activity"/>
    <property type="evidence" value="ECO:0007669"/>
    <property type="project" value="InterPro"/>
</dbReference>
<sequence length="190" mass="21478">MPDRPIFLTYTRYRPIQRLLHWVIALLVLGSLSMGLTIGYLGFEGLEQRFGLNATNALYLFHKSFGVLILGLMIVRLLARLILGKPHYAVPLPVPMRIASEIVHGLMYLLLLTMPVLGWLATASGDFPVQFFGTNLPGIIGVDKALSETLFEWHERVGWALLVLIVIHIIAALYHALIRRDGVIQRMRPW</sequence>
<name>A0A1H2RJX7_9GAMM</name>
<evidence type="ECO:0000313" key="15">
    <source>
        <dbReference type="EMBL" id="SDW19470.1"/>
    </source>
</evidence>
<evidence type="ECO:0000256" key="1">
    <source>
        <dbReference type="ARBA" id="ARBA00001970"/>
    </source>
</evidence>
<dbReference type="PANTHER" id="PTHR30529:SF1">
    <property type="entry name" value="CYTOCHROME B561 HOMOLOG 2"/>
    <property type="match status" value="1"/>
</dbReference>
<keyword evidence="10" id="KW-0408">Iron</keyword>
<keyword evidence="8" id="KW-0249">Electron transport</keyword>
<dbReference type="Proteomes" id="UP000198500">
    <property type="component" value="Unassembled WGS sequence"/>
</dbReference>
<dbReference type="EMBL" id="FNNI01000001">
    <property type="protein sequence ID" value="SDW19470.1"/>
    <property type="molecule type" value="Genomic_DNA"/>
</dbReference>
<dbReference type="GO" id="GO:0022904">
    <property type="term" value="P:respiratory electron transport chain"/>
    <property type="evidence" value="ECO:0007669"/>
    <property type="project" value="InterPro"/>
</dbReference>
<comment type="subcellular location">
    <subcellularLocation>
        <location evidence="2">Cell membrane</location>
        <topology evidence="2">Multi-pass membrane protein</topology>
    </subcellularLocation>
</comment>
<keyword evidence="7" id="KW-0479">Metal-binding</keyword>
<feature type="transmembrane region" description="Helical" evidence="13">
    <location>
        <begin position="157"/>
        <end position="178"/>
    </location>
</feature>
<feature type="transmembrane region" description="Helical" evidence="13">
    <location>
        <begin position="20"/>
        <end position="43"/>
    </location>
</feature>
<dbReference type="GO" id="GO:0046872">
    <property type="term" value="F:metal ion binding"/>
    <property type="evidence" value="ECO:0007669"/>
    <property type="project" value="UniProtKB-KW"/>
</dbReference>
<organism evidence="15 16">
    <name type="scientific">Aidingimonas halophila</name>
    <dbReference type="NCBI Taxonomy" id="574349"/>
    <lineage>
        <taxon>Bacteria</taxon>
        <taxon>Pseudomonadati</taxon>
        <taxon>Pseudomonadota</taxon>
        <taxon>Gammaproteobacteria</taxon>
        <taxon>Oceanospirillales</taxon>
        <taxon>Halomonadaceae</taxon>
        <taxon>Aidingimonas</taxon>
    </lineage>
</organism>
<evidence type="ECO:0000256" key="7">
    <source>
        <dbReference type="ARBA" id="ARBA00022723"/>
    </source>
</evidence>
<evidence type="ECO:0000256" key="12">
    <source>
        <dbReference type="ARBA" id="ARBA00037975"/>
    </source>
</evidence>
<evidence type="ECO:0000256" key="8">
    <source>
        <dbReference type="ARBA" id="ARBA00022982"/>
    </source>
</evidence>
<comment type="cofactor">
    <cofactor evidence="1">
        <name>heme b</name>
        <dbReference type="ChEBI" id="CHEBI:60344"/>
    </cofactor>
</comment>
<evidence type="ECO:0000256" key="2">
    <source>
        <dbReference type="ARBA" id="ARBA00004651"/>
    </source>
</evidence>
<dbReference type="InterPro" id="IPR011577">
    <property type="entry name" value="Cyt_b561_bac/Ni-Hgenase"/>
</dbReference>
<comment type="similarity">
    <text evidence="12">Belongs to the cytochrome b561 family.</text>
</comment>
<evidence type="ECO:0000256" key="5">
    <source>
        <dbReference type="ARBA" id="ARBA00022617"/>
    </source>
</evidence>
<proteinExistence type="inferred from homology"/>
<dbReference type="RefSeq" id="WP_092567753.1">
    <property type="nucleotide sequence ID" value="NZ_BMXH01000001.1"/>
</dbReference>
<feature type="transmembrane region" description="Helical" evidence="13">
    <location>
        <begin position="103"/>
        <end position="122"/>
    </location>
</feature>
<keyword evidence="16" id="KW-1185">Reference proteome</keyword>
<keyword evidence="6 13" id="KW-0812">Transmembrane</keyword>
<evidence type="ECO:0000256" key="10">
    <source>
        <dbReference type="ARBA" id="ARBA00023004"/>
    </source>
</evidence>
<protein>
    <submittedName>
        <fullName evidence="15">Cytochrome b561</fullName>
    </submittedName>
</protein>
<dbReference type="PANTHER" id="PTHR30529">
    <property type="entry name" value="CYTOCHROME B561"/>
    <property type="match status" value="1"/>
</dbReference>
<keyword evidence="9 13" id="KW-1133">Transmembrane helix</keyword>
<evidence type="ECO:0000259" key="14">
    <source>
        <dbReference type="Pfam" id="PF01292"/>
    </source>
</evidence>
<dbReference type="GO" id="GO:0005886">
    <property type="term" value="C:plasma membrane"/>
    <property type="evidence" value="ECO:0007669"/>
    <property type="project" value="UniProtKB-SubCell"/>
</dbReference>
<reference evidence="15 16" key="1">
    <citation type="submission" date="2016-10" db="EMBL/GenBank/DDBJ databases">
        <authorList>
            <person name="de Groot N.N."/>
        </authorList>
    </citation>
    <scope>NUCLEOTIDE SEQUENCE [LARGE SCALE GENOMIC DNA]</scope>
    <source>
        <strain evidence="15 16">DSM 19219</strain>
    </source>
</reference>
<keyword evidence="4" id="KW-1003">Cell membrane</keyword>
<dbReference type="InterPro" id="IPR052168">
    <property type="entry name" value="Cytochrome_b561_oxidase"/>
</dbReference>
<dbReference type="SUPFAM" id="SSF81342">
    <property type="entry name" value="Transmembrane di-heme cytochromes"/>
    <property type="match status" value="1"/>
</dbReference>
<evidence type="ECO:0000256" key="3">
    <source>
        <dbReference type="ARBA" id="ARBA00022448"/>
    </source>
</evidence>
<keyword evidence="11 13" id="KW-0472">Membrane</keyword>
<evidence type="ECO:0000256" key="6">
    <source>
        <dbReference type="ARBA" id="ARBA00022692"/>
    </source>
</evidence>
<evidence type="ECO:0000256" key="4">
    <source>
        <dbReference type="ARBA" id="ARBA00022475"/>
    </source>
</evidence>